<name>A0A4R6U6C3_9BACI</name>
<dbReference type="SUPFAM" id="SSF116922">
    <property type="entry name" value="YugE-like"/>
    <property type="match status" value="1"/>
</dbReference>
<keyword evidence="2" id="KW-1185">Reference proteome</keyword>
<dbReference type="OrthoDB" id="2353632at2"/>
<gene>
    <name evidence="1" type="ORF">EV213_106131</name>
</gene>
<dbReference type="Pfam" id="PF08958">
    <property type="entry name" value="DUF1871"/>
    <property type="match status" value="1"/>
</dbReference>
<dbReference type="EMBL" id="SNYJ01000006">
    <property type="protein sequence ID" value="TDQ40413.1"/>
    <property type="molecule type" value="Genomic_DNA"/>
</dbReference>
<reference evidence="1 2" key="1">
    <citation type="submission" date="2019-03" db="EMBL/GenBank/DDBJ databases">
        <title>Genomic Encyclopedia of Type Strains, Phase IV (KMG-IV): sequencing the most valuable type-strain genomes for metagenomic binning, comparative biology and taxonomic classification.</title>
        <authorList>
            <person name="Goeker M."/>
        </authorList>
    </citation>
    <scope>NUCLEOTIDE SEQUENCE [LARGE SCALE GENOMIC DNA]</scope>
    <source>
        <strain evidence="1 2">DSM 28697</strain>
    </source>
</reference>
<dbReference type="Gene3D" id="1.10.340.20">
    <property type="entry name" value="Apc36109-like domain"/>
    <property type="match status" value="1"/>
</dbReference>
<dbReference type="RefSeq" id="WP_133580229.1">
    <property type="nucleotide sequence ID" value="NZ_SNYJ01000006.1"/>
</dbReference>
<sequence length="83" mass="9710">MFQELVIEKLKQWDPFLLGEDFYETEPVDVLQELMSSANEKMLANKIQFIYAQSFDEDIPLEKCQMIASELIVLKEASSCERM</sequence>
<proteinExistence type="predicted"/>
<dbReference type="InterPro" id="IPR023162">
    <property type="entry name" value="Apc36109-like_dom_sf"/>
</dbReference>
<dbReference type="Proteomes" id="UP000295632">
    <property type="component" value="Unassembled WGS sequence"/>
</dbReference>
<accession>A0A4R6U6C3</accession>
<organism evidence="1 2">
    <name type="scientific">Aureibacillus halotolerans</name>
    <dbReference type="NCBI Taxonomy" id="1508390"/>
    <lineage>
        <taxon>Bacteria</taxon>
        <taxon>Bacillati</taxon>
        <taxon>Bacillota</taxon>
        <taxon>Bacilli</taxon>
        <taxon>Bacillales</taxon>
        <taxon>Bacillaceae</taxon>
        <taxon>Aureibacillus</taxon>
    </lineage>
</organism>
<protein>
    <submittedName>
        <fullName evidence="1">Uncharacterized protein DUF1871</fullName>
    </submittedName>
</protein>
<comment type="caution">
    <text evidence="1">The sequence shown here is derived from an EMBL/GenBank/DDBJ whole genome shotgun (WGS) entry which is preliminary data.</text>
</comment>
<dbReference type="InterPro" id="IPR015053">
    <property type="entry name" value="DUF1871"/>
</dbReference>
<dbReference type="AlphaFoldDB" id="A0A4R6U6C3"/>
<evidence type="ECO:0000313" key="2">
    <source>
        <dbReference type="Proteomes" id="UP000295632"/>
    </source>
</evidence>
<evidence type="ECO:0000313" key="1">
    <source>
        <dbReference type="EMBL" id="TDQ40413.1"/>
    </source>
</evidence>